<feature type="region of interest" description="Disordered" evidence="1">
    <location>
        <begin position="182"/>
        <end position="222"/>
    </location>
</feature>
<feature type="domain" description="PWWP" evidence="2">
    <location>
        <begin position="22"/>
        <end position="79"/>
    </location>
</feature>
<dbReference type="EMBL" id="BAABME010002152">
    <property type="protein sequence ID" value="GAA0153311.1"/>
    <property type="molecule type" value="Genomic_DNA"/>
</dbReference>
<keyword evidence="4" id="KW-1185">Reference proteome</keyword>
<dbReference type="SUPFAM" id="SSF63748">
    <property type="entry name" value="Tudor/PWWP/MBT"/>
    <property type="match status" value="1"/>
</dbReference>
<dbReference type="SMART" id="SM00293">
    <property type="entry name" value="PWWP"/>
    <property type="match status" value="1"/>
</dbReference>
<dbReference type="InterPro" id="IPR000313">
    <property type="entry name" value="PWWP_dom"/>
</dbReference>
<feature type="region of interest" description="Disordered" evidence="1">
    <location>
        <begin position="113"/>
        <end position="137"/>
    </location>
</feature>
<comment type="caution">
    <text evidence="3">The sequence shown here is derived from an EMBL/GenBank/DDBJ whole genome shotgun (WGS) entry which is preliminary data.</text>
</comment>
<accession>A0AAV3PQI4</accession>
<dbReference type="AlphaFoldDB" id="A0AAV3PQI4"/>
<dbReference type="PROSITE" id="PS50812">
    <property type="entry name" value="PWWP"/>
    <property type="match status" value="1"/>
</dbReference>
<evidence type="ECO:0000256" key="1">
    <source>
        <dbReference type="SAM" id="MobiDB-lite"/>
    </source>
</evidence>
<dbReference type="PANTHER" id="PTHR12550:SF49">
    <property type="entry name" value="PROTEIN HUA2-LIKE 2-RELATED"/>
    <property type="match status" value="1"/>
</dbReference>
<name>A0AAV3PQI4_LITER</name>
<dbReference type="Pfam" id="PF00855">
    <property type="entry name" value="PWWP"/>
    <property type="match status" value="1"/>
</dbReference>
<reference evidence="3 4" key="1">
    <citation type="submission" date="2024-01" db="EMBL/GenBank/DDBJ databases">
        <title>The complete chloroplast genome sequence of Lithospermum erythrorhizon: insights into the phylogenetic relationship among Boraginaceae species and the maternal lineages of purple gromwells.</title>
        <authorList>
            <person name="Okada T."/>
            <person name="Watanabe K."/>
        </authorList>
    </citation>
    <scope>NUCLEOTIDE SEQUENCE [LARGE SCALE GENOMIC DNA]</scope>
</reference>
<sequence>MAPRKGTRKDGSASGVHHDFEVGDLVLVKMKGWPKWPAIVSEPNRWDLLDDLRKVFVCFFGTKQIAFCPPADVESFTEAKRVSLLGKRNGKGSDFRLAVDEIINALRSLDTTGGRSEELRRSPDSSGEHSIDSPSGLDKVEKFDSVLSKNGHEKVTDVISKEIADEDLPLLKRARFRMPFAADPSDSQAAEVKKSPTSSSSVDREALLPPPKRLRRALSGSE</sequence>
<evidence type="ECO:0000259" key="2">
    <source>
        <dbReference type="PROSITE" id="PS50812"/>
    </source>
</evidence>
<proteinExistence type="predicted"/>
<dbReference type="Gene3D" id="2.30.30.140">
    <property type="match status" value="1"/>
</dbReference>
<feature type="compositionally biased region" description="Basic and acidic residues" evidence="1">
    <location>
        <begin position="115"/>
        <end position="131"/>
    </location>
</feature>
<dbReference type="Proteomes" id="UP001454036">
    <property type="component" value="Unassembled WGS sequence"/>
</dbReference>
<evidence type="ECO:0000313" key="3">
    <source>
        <dbReference type="EMBL" id="GAA0153311.1"/>
    </source>
</evidence>
<organism evidence="3 4">
    <name type="scientific">Lithospermum erythrorhizon</name>
    <name type="common">Purple gromwell</name>
    <name type="synonym">Lithospermum officinale var. erythrorhizon</name>
    <dbReference type="NCBI Taxonomy" id="34254"/>
    <lineage>
        <taxon>Eukaryota</taxon>
        <taxon>Viridiplantae</taxon>
        <taxon>Streptophyta</taxon>
        <taxon>Embryophyta</taxon>
        <taxon>Tracheophyta</taxon>
        <taxon>Spermatophyta</taxon>
        <taxon>Magnoliopsida</taxon>
        <taxon>eudicotyledons</taxon>
        <taxon>Gunneridae</taxon>
        <taxon>Pentapetalae</taxon>
        <taxon>asterids</taxon>
        <taxon>lamiids</taxon>
        <taxon>Boraginales</taxon>
        <taxon>Boraginaceae</taxon>
        <taxon>Boraginoideae</taxon>
        <taxon>Lithospermeae</taxon>
        <taxon>Lithospermum</taxon>
    </lineage>
</organism>
<gene>
    <name evidence="3" type="ORF">LIER_11579</name>
</gene>
<protein>
    <recommendedName>
        <fullName evidence="2">PWWP domain-containing protein</fullName>
    </recommendedName>
</protein>
<dbReference type="PANTHER" id="PTHR12550">
    <property type="entry name" value="HEPATOMA-DERIVED GROWTH FACTOR-RELATED"/>
    <property type="match status" value="1"/>
</dbReference>
<evidence type="ECO:0000313" key="4">
    <source>
        <dbReference type="Proteomes" id="UP001454036"/>
    </source>
</evidence>